<organism evidence="2 3">
    <name type="scientific">Picrophilus torridus (strain ATCC 700027 / DSM 9790 / JCM 10055 / NBRC 100828 / KAW 2/3)</name>
    <dbReference type="NCBI Taxonomy" id="1122961"/>
    <lineage>
        <taxon>Archaea</taxon>
        <taxon>Methanobacteriati</taxon>
        <taxon>Thermoplasmatota</taxon>
        <taxon>Thermoplasmata</taxon>
        <taxon>Thermoplasmatales</taxon>
        <taxon>Picrophilaceae</taxon>
        <taxon>Picrophilus</taxon>
    </lineage>
</organism>
<evidence type="ECO:0000313" key="2">
    <source>
        <dbReference type="EMBL" id="SMD30344.1"/>
    </source>
</evidence>
<keyword evidence="1" id="KW-0812">Transmembrane</keyword>
<dbReference type="Gene3D" id="2.60.120.700">
    <property type="entry name" value="Peptidase G1"/>
    <property type="match status" value="1"/>
</dbReference>
<evidence type="ECO:0008006" key="4">
    <source>
        <dbReference type="Google" id="ProtNLM"/>
    </source>
</evidence>
<keyword evidence="1" id="KW-0472">Membrane</keyword>
<accession>A0A8G2L7I1</accession>
<protein>
    <recommendedName>
        <fullName evidence="4">Peptidase A4 family protein</fullName>
    </recommendedName>
</protein>
<gene>
    <name evidence="2" type="ORF">SAMN02745355_0222</name>
</gene>
<dbReference type="PANTHER" id="PTHR37536:SF1">
    <property type="entry name" value="ASPERGILLOPEPSIN, PUTAITVE (AFU_ORTHOLOGUE AFUA_7G01200)"/>
    <property type="match status" value="1"/>
</dbReference>
<proteinExistence type="predicted"/>
<dbReference type="EMBL" id="FWYE01000001">
    <property type="protein sequence ID" value="SMD30344.1"/>
    <property type="molecule type" value="Genomic_DNA"/>
</dbReference>
<reference evidence="2 3" key="1">
    <citation type="submission" date="2017-04" db="EMBL/GenBank/DDBJ databases">
        <authorList>
            <person name="Varghese N."/>
            <person name="Submissions S."/>
        </authorList>
    </citation>
    <scope>NUCLEOTIDE SEQUENCE [LARGE SCALE GENOMIC DNA]</scope>
    <source>
        <strain evidence="2 3">DSM 9789</strain>
    </source>
</reference>
<dbReference type="CDD" id="cd13426">
    <property type="entry name" value="Peptidase_G1"/>
    <property type="match status" value="1"/>
</dbReference>
<dbReference type="SUPFAM" id="SSF49899">
    <property type="entry name" value="Concanavalin A-like lectins/glucanases"/>
    <property type="match status" value="1"/>
</dbReference>
<dbReference type="Pfam" id="PF01828">
    <property type="entry name" value="Peptidase_A4"/>
    <property type="match status" value="1"/>
</dbReference>
<dbReference type="GO" id="GO:0006508">
    <property type="term" value="P:proteolysis"/>
    <property type="evidence" value="ECO:0007669"/>
    <property type="project" value="InterPro"/>
</dbReference>
<dbReference type="InterPro" id="IPR013320">
    <property type="entry name" value="ConA-like_dom_sf"/>
</dbReference>
<feature type="transmembrane region" description="Helical" evidence="1">
    <location>
        <begin position="6"/>
        <end position="27"/>
    </location>
</feature>
<dbReference type="InterPro" id="IPR038656">
    <property type="entry name" value="Peptidase_G1_sf"/>
</dbReference>
<keyword evidence="3" id="KW-1185">Reference proteome</keyword>
<evidence type="ECO:0000256" key="1">
    <source>
        <dbReference type="SAM" id="Phobius"/>
    </source>
</evidence>
<dbReference type="InterPro" id="IPR000250">
    <property type="entry name" value="Peptidase_G1"/>
</dbReference>
<comment type="caution">
    <text evidence="2">The sequence shown here is derived from an EMBL/GenBank/DDBJ whole genome shotgun (WGS) entry which is preliminary data.</text>
</comment>
<dbReference type="PANTHER" id="PTHR37536">
    <property type="entry name" value="PUTATIVE (AFU_ORTHOLOGUE AFUA_3G02970)-RELATED"/>
    <property type="match status" value="1"/>
</dbReference>
<keyword evidence="1" id="KW-1133">Transmembrane helix</keyword>
<evidence type="ECO:0000313" key="3">
    <source>
        <dbReference type="Proteomes" id="UP000192315"/>
    </source>
</evidence>
<name>A0A8G2L7I1_PICTO</name>
<sequence>MIYNVMANRIIIIILILILAFSIMPLHNNIKRTNVERNGVDSSNWAGYVVATGFGSPKPEVTGVSGSWIVQNVNTSCSCTYSAQWVGIGGFFNGDSSLIQAGTTSQYDCGASFSAWYEILPAAETPINMTVYPGNIINVHIFLAKSPDLWYIYLNDTSENERFFKEVYYNSSMLSAEWIEERPEINGQLSCLSDFGTAYYGGYYTGLSMSDYATVNGQTAPISSFQYENITMVSNSGIIAEPGNIINNGSFKVYYTGDGCYCCFF</sequence>
<dbReference type="GO" id="GO:0070007">
    <property type="term" value="F:glutamic-type endopeptidase activity"/>
    <property type="evidence" value="ECO:0007669"/>
    <property type="project" value="InterPro"/>
</dbReference>
<dbReference type="AlphaFoldDB" id="A0A8G2L7I1"/>
<dbReference type="Proteomes" id="UP000192315">
    <property type="component" value="Unassembled WGS sequence"/>
</dbReference>